<dbReference type="InterPro" id="IPR002052">
    <property type="entry name" value="DNA_methylase_N6_adenine_CS"/>
</dbReference>
<dbReference type="GO" id="GO:0008757">
    <property type="term" value="F:S-adenosylmethionine-dependent methyltransferase activity"/>
    <property type="evidence" value="ECO:0007669"/>
    <property type="project" value="InterPro"/>
</dbReference>
<evidence type="ECO:0000313" key="8">
    <source>
        <dbReference type="Proteomes" id="UP000199092"/>
    </source>
</evidence>
<feature type="domain" description="RlmG N-terminal" evidence="6">
    <location>
        <begin position="9"/>
        <end position="156"/>
    </location>
</feature>
<dbReference type="Pfam" id="PF26049">
    <property type="entry name" value="RLMG_N"/>
    <property type="match status" value="1"/>
</dbReference>
<dbReference type="SUPFAM" id="SSF53335">
    <property type="entry name" value="S-adenosyl-L-methionine-dependent methyltransferases"/>
    <property type="match status" value="1"/>
</dbReference>
<dbReference type="AlphaFoldDB" id="A0A1H1ZW29"/>
<keyword evidence="1" id="KW-0963">Cytoplasm</keyword>
<dbReference type="STRING" id="546871.SAMN04488543_4043"/>
<dbReference type="OrthoDB" id="29650at2"/>
<sequence length="353" mass="36197">MEALGDPVDGILLRETEALPPAPGAVVVLEDQSGALTAGVAALRPGVPVRALVDSWTDQQVVAAAVTGVPQVTLLDDLGPELLGGAVLVVMRLPKGLAALDAAAEAVARWADPAVVLLAGGRVKHMSRGMNDVLARHFGAVRASLGAQKSRVLVAREPRPATTSRYPLAGFDADLGLQVRAHGGAFAGPAVDLGTRSLIGFAGSFPADARRVVDLGCGTGLLAVTAARTLPGATVLALDASRAAVLSAAATAEANGVADRVEVRRTHLAGGVPDGSVDLVLCNPPFHRGNSRDSAVAFELLADAARVLRPGGELWTVYNSHLPYLRTLRRLVGSTAVVGQNTGFTVTRSVRSA</sequence>
<keyword evidence="4 7" id="KW-0808">Transferase</keyword>
<dbReference type="RefSeq" id="WP_091415394.1">
    <property type="nucleotide sequence ID" value="NZ_LT629749.1"/>
</dbReference>
<protein>
    <submittedName>
        <fullName evidence="7">16S rRNA m(2)G 1207 methyltransferase /23S rRNA m(2)G-1835 methyltransferase</fullName>
    </submittedName>
</protein>
<dbReference type="InterPro" id="IPR046977">
    <property type="entry name" value="RsmC/RlmG"/>
</dbReference>
<dbReference type="InterPro" id="IPR007848">
    <property type="entry name" value="Small_mtfrase_dom"/>
</dbReference>
<dbReference type="GO" id="GO:0008170">
    <property type="term" value="F:N-methyltransferase activity"/>
    <property type="evidence" value="ECO:0007669"/>
    <property type="project" value="UniProtKB-ARBA"/>
</dbReference>
<feature type="domain" description="Methyltransferase small" evidence="5">
    <location>
        <begin position="177"/>
        <end position="347"/>
    </location>
</feature>
<keyword evidence="2" id="KW-0698">rRNA processing</keyword>
<accession>A0A1H1ZW29</accession>
<keyword evidence="3 7" id="KW-0489">Methyltransferase</keyword>
<dbReference type="EMBL" id="LT629749">
    <property type="protein sequence ID" value="SDT37863.1"/>
    <property type="molecule type" value="Genomic_DNA"/>
</dbReference>
<proteinExistence type="predicted"/>
<organism evidence="7 8">
    <name type="scientific">Friedmanniella luteola</name>
    <dbReference type="NCBI Taxonomy" id="546871"/>
    <lineage>
        <taxon>Bacteria</taxon>
        <taxon>Bacillati</taxon>
        <taxon>Actinomycetota</taxon>
        <taxon>Actinomycetes</taxon>
        <taxon>Propionibacteriales</taxon>
        <taxon>Nocardioidaceae</taxon>
        <taxon>Friedmanniella</taxon>
    </lineage>
</organism>
<evidence type="ECO:0000259" key="6">
    <source>
        <dbReference type="Pfam" id="PF26049"/>
    </source>
</evidence>
<dbReference type="GO" id="GO:0003676">
    <property type="term" value="F:nucleic acid binding"/>
    <property type="evidence" value="ECO:0007669"/>
    <property type="project" value="InterPro"/>
</dbReference>
<evidence type="ECO:0000256" key="4">
    <source>
        <dbReference type="ARBA" id="ARBA00022679"/>
    </source>
</evidence>
<dbReference type="Pfam" id="PF05175">
    <property type="entry name" value="MTS"/>
    <property type="match status" value="1"/>
</dbReference>
<evidence type="ECO:0000256" key="3">
    <source>
        <dbReference type="ARBA" id="ARBA00022603"/>
    </source>
</evidence>
<dbReference type="Proteomes" id="UP000199092">
    <property type="component" value="Chromosome I"/>
</dbReference>
<name>A0A1H1ZW29_9ACTN</name>
<dbReference type="InterPro" id="IPR029063">
    <property type="entry name" value="SAM-dependent_MTases_sf"/>
</dbReference>
<dbReference type="Gene3D" id="3.40.50.150">
    <property type="entry name" value="Vaccinia Virus protein VP39"/>
    <property type="match status" value="2"/>
</dbReference>
<evidence type="ECO:0000313" key="7">
    <source>
        <dbReference type="EMBL" id="SDT37863.1"/>
    </source>
</evidence>
<dbReference type="GO" id="GO:0032259">
    <property type="term" value="P:methylation"/>
    <property type="evidence" value="ECO:0007669"/>
    <property type="project" value="UniProtKB-KW"/>
</dbReference>
<dbReference type="PANTHER" id="PTHR47816">
    <property type="entry name" value="RIBOSOMAL RNA SMALL SUBUNIT METHYLTRANSFERASE C"/>
    <property type="match status" value="1"/>
</dbReference>
<gene>
    <name evidence="7" type="ORF">SAMN04488543_4043</name>
</gene>
<dbReference type="InterPro" id="IPR058679">
    <property type="entry name" value="RlmG_N"/>
</dbReference>
<evidence type="ECO:0000256" key="1">
    <source>
        <dbReference type="ARBA" id="ARBA00022490"/>
    </source>
</evidence>
<reference evidence="7 8" key="1">
    <citation type="submission" date="2016-10" db="EMBL/GenBank/DDBJ databases">
        <authorList>
            <person name="de Groot N.N."/>
        </authorList>
    </citation>
    <scope>NUCLEOTIDE SEQUENCE [LARGE SCALE GENOMIC DNA]</scope>
    <source>
        <strain evidence="7 8">DSM 21741</strain>
    </source>
</reference>
<dbReference type="PANTHER" id="PTHR47816:SF5">
    <property type="entry name" value="RIBOSOMAL RNA LARGE SUBUNIT METHYLTRANSFERASE G"/>
    <property type="match status" value="1"/>
</dbReference>
<dbReference type="CDD" id="cd02440">
    <property type="entry name" value="AdoMet_MTases"/>
    <property type="match status" value="1"/>
</dbReference>
<keyword evidence="8" id="KW-1185">Reference proteome</keyword>
<evidence type="ECO:0000256" key="2">
    <source>
        <dbReference type="ARBA" id="ARBA00022552"/>
    </source>
</evidence>
<dbReference type="GO" id="GO:0006364">
    <property type="term" value="P:rRNA processing"/>
    <property type="evidence" value="ECO:0007669"/>
    <property type="project" value="UniProtKB-KW"/>
</dbReference>
<evidence type="ECO:0000259" key="5">
    <source>
        <dbReference type="Pfam" id="PF05175"/>
    </source>
</evidence>
<dbReference type="PROSITE" id="PS00092">
    <property type="entry name" value="N6_MTASE"/>
    <property type="match status" value="1"/>
</dbReference>